<dbReference type="EMBL" id="CSBK01002370">
    <property type="protein sequence ID" value="COZ76203.1"/>
    <property type="molecule type" value="Genomic_DNA"/>
</dbReference>
<reference evidence="2" key="1">
    <citation type="submission" date="2015-03" db="EMBL/GenBank/DDBJ databases">
        <authorList>
            <consortium name="Pathogen Informatics"/>
        </authorList>
    </citation>
    <scope>NUCLEOTIDE SEQUENCE [LARGE SCALE GENOMIC DNA]</scope>
    <source>
        <strain evidence="2">N09902308</strain>
    </source>
</reference>
<sequence length="29" mass="2933">MALSTKVRMSVSALVRTVPDGDVTAPSGS</sequence>
<accession>A0A916LEW5</accession>
<dbReference type="Proteomes" id="UP000039021">
    <property type="component" value="Unassembled WGS sequence"/>
</dbReference>
<dbReference type="AlphaFoldDB" id="A0A916LEW5"/>
<protein>
    <submittedName>
        <fullName evidence="1">Uncharacterized protein</fullName>
    </submittedName>
</protein>
<evidence type="ECO:0000313" key="2">
    <source>
        <dbReference type="Proteomes" id="UP000039021"/>
    </source>
</evidence>
<proteinExistence type="predicted"/>
<gene>
    <name evidence="1" type="ORF">ERS007739_04103</name>
</gene>
<evidence type="ECO:0000313" key="1">
    <source>
        <dbReference type="EMBL" id="COZ76203.1"/>
    </source>
</evidence>
<comment type="caution">
    <text evidence="1">The sequence shown here is derived from an EMBL/GenBank/DDBJ whole genome shotgun (WGS) entry which is preliminary data.</text>
</comment>
<name>A0A916LEW5_MYCTX</name>
<organism evidence="1 2">
    <name type="scientific">Mycobacterium tuberculosis</name>
    <dbReference type="NCBI Taxonomy" id="1773"/>
    <lineage>
        <taxon>Bacteria</taxon>
        <taxon>Bacillati</taxon>
        <taxon>Actinomycetota</taxon>
        <taxon>Actinomycetes</taxon>
        <taxon>Mycobacteriales</taxon>
        <taxon>Mycobacteriaceae</taxon>
        <taxon>Mycobacterium</taxon>
        <taxon>Mycobacterium tuberculosis complex</taxon>
    </lineage>
</organism>